<keyword evidence="1" id="KW-0732">Signal</keyword>
<gene>
    <name evidence="3" type="ORF">A4R26_08840</name>
</gene>
<feature type="domain" description="DUF6265" evidence="2">
    <location>
        <begin position="35"/>
        <end position="142"/>
    </location>
</feature>
<dbReference type="InterPro" id="IPR046232">
    <property type="entry name" value="DUF6265"/>
</dbReference>
<dbReference type="STRING" id="550983.A4R26_08840"/>
<keyword evidence="4" id="KW-1185">Reference proteome</keyword>
<evidence type="ECO:0000259" key="2">
    <source>
        <dbReference type="Pfam" id="PF19780"/>
    </source>
</evidence>
<evidence type="ECO:0000313" key="3">
    <source>
        <dbReference type="EMBL" id="OQP45601.1"/>
    </source>
</evidence>
<feature type="chain" id="PRO_5012935433" description="DUF6265 domain-containing protein" evidence="1">
    <location>
        <begin position="21"/>
        <end position="160"/>
    </location>
</feature>
<dbReference type="Pfam" id="PF19780">
    <property type="entry name" value="DUF6265"/>
    <property type="match status" value="1"/>
</dbReference>
<sequence length="160" mass="18461">MKKYTVTISILIMSITCSMAQQSYSGKEFKPLQGLTGLWKMDTKRGTIYEEWQVRSDSGLTGRSYKLNNKDTVVLENVVLSLQGNDIFYTPVVSDQNNQQPVPFKLVSCIGNRYVFENREHDYPQRVIYELVSMNDLRARIEGSKNGKEMSSDFNYIRVH</sequence>
<dbReference type="OrthoDB" id="5382295at2"/>
<protein>
    <recommendedName>
        <fullName evidence="2">DUF6265 domain-containing protein</fullName>
    </recommendedName>
</protein>
<accession>A0A1V9EHR1</accession>
<comment type="caution">
    <text evidence="3">The sequence shown here is derived from an EMBL/GenBank/DDBJ whole genome shotgun (WGS) entry which is preliminary data.</text>
</comment>
<organism evidence="3 4">
    <name type="scientific">Niastella populi</name>
    <dbReference type="NCBI Taxonomy" id="550983"/>
    <lineage>
        <taxon>Bacteria</taxon>
        <taxon>Pseudomonadati</taxon>
        <taxon>Bacteroidota</taxon>
        <taxon>Chitinophagia</taxon>
        <taxon>Chitinophagales</taxon>
        <taxon>Chitinophagaceae</taxon>
        <taxon>Niastella</taxon>
    </lineage>
</organism>
<reference evidence="4" key="1">
    <citation type="submission" date="2016-04" db="EMBL/GenBank/DDBJ databases">
        <authorList>
            <person name="Chen L."/>
            <person name="Zhuang W."/>
            <person name="Wang G."/>
        </authorList>
    </citation>
    <scope>NUCLEOTIDE SEQUENCE [LARGE SCALE GENOMIC DNA]</scope>
    <source>
        <strain evidence="4">208</strain>
    </source>
</reference>
<evidence type="ECO:0000313" key="4">
    <source>
        <dbReference type="Proteomes" id="UP000192276"/>
    </source>
</evidence>
<proteinExistence type="predicted"/>
<dbReference type="EMBL" id="LWBP01000254">
    <property type="protein sequence ID" value="OQP45601.1"/>
    <property type="molecule type" value="Genomic_DNA"/>
</dbReference>
<evidence type="ECO:0000256" key="1">
    <source>
        <dbReference type="SAM" id="SignalP"/>
    </source>
</evidence>
<name>A0A1V9EHR1_9BACT</name>
<dbReference type="AlphaFoldDB" id="A0A1V9EHR1"/>
<dbReference type="RefSeq" id="WP_081171187.1">
    <property type="nucleotide sequence ID" value="NZ_LWBP01000254.1"/>
</dbReference>
<feature type="signal peptide" evidence="1">
    <location>
        <begin position="1"/>
        <end position="20"/>
    </location>
</feature>
<dbReference type="Proteomes" id="UP000192276">
    <property type="component" value="Unassembled WGS sequence"/>
</dbReference>